<protein>
    <recommendedName>
        <fullName evidence="1">Dynamin N-terminal domain-containing protein</fullName>
    </recommendedName>
</protein>
<gene>
    <name evidence="2" type="ORF">FRACYDRAFT_237387</name>
</gene>
<feature type="domain" description="Dynamin N-terminal" evidence="1">
    <location>
        <begin position="4"/>
        <end position="75"/>
    </location>
</feature>
<reference evidence="2 3" key="1">
    <citation type="submission" date="2016-09" db="EMBL/GenBank/DDBJ databases">
        <title>Extensive genetic diversity and differential bi-allelic expression allows diatom success in the polar Southern Ocean.</title>
        <authorList>
            <consortium name="DOE Joint Genome Institute"/>
            <person name="Mock T."/>
            <person name="Otillar R.P."/>
            <person name="Strauss J."/>
            <person name="Dupont C."/>
            <person name="Frickenhaus S."/>
            <person name="Maumus F."/>
            <person name="Mcmullan M."/>
            <person name="Sanges R."/>
            <person name="Schmutz J."/>
            <person name="Toseland A."/>
            <person name="Valas R."/>
            <person name="Veluchamy A."/>
            <person name="Ward B.J."/>
            <person name="Allen A."/>
            <person name="Barry K."/>
            <person name="Falciatore A."/>
            <person name="Ferrante M."/>
            <person name="Fortunato A.E."/>
            <person name="Gloeckner G."/>
            <person name="Gruber A."/>
            <person name="Hipkin R."/>
            <person name="Janech M."/>
            <person name="Kroth P."/>
            <person name="Leese F."/>
            <person name="Lindquist E."/>
            <person name="Lyon B.R."/>
            <person name="Martin J."/>
            <person name="Mayer C."/>
            <person name="Parker M."/>
            <person name="Quesneville H."/>
            <person name="Raymond J."/>
            <person name="Uhlig C."/>
            <person name="Valentin K.U."/>
            <person name="Worden A.Z."/>
            <person name="Armbrust E.V."/>
            <person name="Bowler C."/>
            <person name="Green B."/>
            <person name="Moulton V."/>
            <person name="Van Oosterhout C."/>
            <person name="Grigoriev I."/>
        </authorList>
    </citation>
    <scope>NUCLEOTIDE SEQUENCE [LARGE SCALE GENOMIC DNA]</scope>
    <source>
        <strain evidence="2 3">CCMP1102</strain>
    </source>
</reference>
<accession>A0A1E7FLU2</accession>
<proteinExistence type="predicted"/>
<dbReference type="Gene3D" id="3.40.50.300">
    <property type="entry name" value="P-loop containing nucleotide triphosphate hydrolases"/>
    <property type="match status" value="1"/>
</dbReference>
<dbReference type="SUPFAM" id="SSF52540">
    <property type="entry name" value="P-loop containing nucleoside triphosphate hydrolases"/>
    <property type="match status" value="1"/>
</dbReference>
<keyword evidence="3" id="KW-1185">Reference proteome</keyword>
<dbReference type="OrthoDB" id="415706at2759"/>
<name>A0A1E7FLU2_9STRA</name>
<evidence type="ECO:0000313" key="3">
    <source>
        <dbReference type="Proteomes" id="UP000095751"/>
    </source>
</evidence>
<dbReference type="KEGG" id="fcy:FRACYDRAFT_237387"/>
<evidence type="ECO:0000259" key="1">
    <source>
        <dbReference type="Pfam" id="PF00350"/>
    </source>
</evidence>
<dbReference type="InterPro" id="IPR045063">
    <property type="entry name" value="Dynamin_N"/>
</dbReference>
<dbReference type="InParanoid" id="A0A1E7FLU2"/>
<dbReference type="Pfam" id="PF00350">
    <property type="entry name" value="Dynamin_N"/>
    <property type="match status" value="1"/>
</dbReference>
<organism evidence="2 3">
    <name type="scientific">Fragilariopsis cylindrus CCMP1102</name>
    <dbReference type="NCBI Taxonomy" id="635003"/>
    <lineage>
        <taxon>Eukaryota</taxon>
        <taxon>Sar</taxon>
        <taxon>Stramenopiles</taxon>
        <taxon>Ochrophyta</taxon>
        <taxon>Bacillariophyta</taxon>
        <taxon>Bacillariophyceae</taxon>
        <taxon>Bacillariophycidae</taxon>
        <taxon>Bacillariales</taxon>
        <taxon>Bacillariaceae</taxon>
        <taxon>Fragilariopsis</taxon>
    </lineage>
</organism>
<evidence type="ECO:0000313" key="2">
    <source>
        <dbReference type="EMBL" id="OEU19094.1"/>
    </source>
</evidence>
<dbReference type="EMBL" id="KV784356">
    <property type="protein sequence ID" value="OEU19094.1"/>
    <property type="molecule type" value="Genomic_DNA"/>
</dbReference>
<dbReference type="InterPro" id="IPR027417">
    <property type="entry name" value="P-loop_NTPase"/>
</dbReference>
<dbReference type="AlphaFoldDB" id="A0A1E7FLU2"/>
<dbReference type="Proteomes" id="UP000095751">
    <property type="component" value="Unassembled WGS sequence"/>
</dbReference>
<sequence length="271" mass="31140">MDINGYVTGPKLLNVILVDLPGFHTSDDADTKTVNDMVKRYVKMPGTLVLHVVKGDQDYASLLGHDFMRRVPKHDEDDAGRVTVLTHCDKFDVTSEADAIRLRTTLDTTAKNSTLTIAFMGNAKEDEHEQMKLNHLINMDGMILRPVKSKKITQRDKFEEEFEPGQLISLEIDDKMVDQYFVKKTEDDKVILIYEHGDKTVTKSISELYSLEVWQVSTAWLKTSKCLLMIVVYVISFMLTINRSLQFMRMNSLSIISQFYRILFAMKMVEL</sequence>